<dbReference type="RefSeq" id="WP_252750506.1">
    <property type="nucleotide sequence ID" value="NZ_CP097116.1"/>
</dbReference>
<sequence>MYKDISQGLTNAFKSIGRFNGIYGNEEKTTEDSLIRENIDKEKINDEQKQKIIQIIYPASQKKGIDYSNDFGIFIGYEITIENNWKHKSDSEFESSVLQEAKNKVEKQLSHIKKLIEDNELYGNGFYFYMMPFTEIDKTRKMIIEGITK</sequence>
<gene>
    <name evidence="2" type="ORF">M3M35_02935</name>
</gene>
<name>A0ABY5BRS1_9LACO</name>
<proteinExistence type="predicted"/>
<dbReference type="Proteomes" id="UP001056707">
    <property type="component" value="Chromosome"/>
</dbReference>
<protein>
    <submittedName>
        <fullName evidence="2">DUF1837 domain-containing protein</fullName>
    </submittedName>
</protein>
<accession>A0ABY5BRS1</accession>
<evidence type="ECO:0000259" key="1">
    <source>
        <dbReference type="Pfam" id="PF08878"/>
    </source>
</evidence>
<evidence type="ECO:0000313" key="3">
    <source>
        <dbReference type="Proteomes" id="UP001056707"/>
    </source>
</evidence>
<evidence type="ECO:0000313" key="2">
    <source>
        <dbReference type="EMBL" id="USS85611.1"/>
    </source>
</evidence>
<dbReference type="Pfam" id="PF08878">
    <property type="entry name" value="HamA"/>
    <property type="match status" value="1"/>
</dbReference>
<dbReference type="EMBL" id="CP097116">
    <property type="protein sequence ID" value="USS85611.1"/>
    <property type="molecule type" value="Genomic_DNA"/>
</dbReference>
<reference evidence="2" key="1">
    <citation type="submission" date="2022-05" db="EMBL/GenBank/DDBJ databases">
        <authorList>
            <person name="Oliphant S.A."/>
            <person name="Watson-Haigh N.S."/>
            <person name="Sumby K.M."/>
            <person name="Gardner J.M."/>
            <person name="Jiranek V."/>
        </authorList>
    </citation>
    <scope>NUCLEOTIDE SEQUENCE</scope>
    <source>
        <strain evidence="2">KI16_H9</strain>
    </source>
</reference>
<feature type="domain" description="Anti-bacteriophage protein A/HamA C-terminal" evidence="1">
    <location>
        <begin position="1"/>
        <end position="145"/>
    </location>
</feature>
<keyword evidence="3" id="KW-1185">Reference proteome</keyword>
<dbReference type="InterPro" id="IPR014976">
    <property type="entry name" value="AbpA_HamA_C"/>
</dbReference>
<organism evidence="2 3">
    <name type="scientific">Fructilactobacillus myrtifloralis</name>
    <dbReference type="NCBI Taxonomy" id="2940301"/>
    <lineage>
        <taxon>Bacteria</taxon>
        <taxon>Bacillati</taxon>
        <taxon>Bacillota</taxon>
        <taxon>Bacilli</taxon>
        <taxon>Lactobacillales</taxon>
        <taxon>Lactobacillaceae</taxon>
        <taxon>Fructilactobacillus</taxon>
    </lineage>
</organism>